<evidence type="ECO:0000256" key="2">
    <source>
        <dbReference type="ARBA" id="ARBA00022475"/>
    </source>
</evidence>
<name>A0A0A0BV29_9CELL</name>
<reference evidence="9 10" key="2">
    <citation type="journal article" date="2015" name="Stand. Genomic Sci.">
        <title>Draft genome sequence of Cellulomonas carbonis T26(T) and comparative analysis of six Cellulomonas genomes.</title>
        <authorList>
            <person name="Zhuang W."/>
            <person name="Zhang S."/>
            <person name="Xia X."/>
            <person name="Wang G."/>
        </authorList>
    </citation>
    <scope>NUCLEOTIDE SEQUENCE [LARGE SCALE GENOMIC DNA]</scope>
    <source>
        <strain evidence="9 10">T26</strain>
    </source>
</reference>
<sequence>MSQWQPLDDDAAPPAPPASHVTPSTPGPAAYGAPAYGAPAYGAPAYGAPAYGAPASYGYQPASQWPLQLPPGFGLVGGVPTPLAPWIKRVGANLLDGLLAGAPILVGYVVLLVAMTTTIDPVTGEPSDAGAIVGVLTWFACAAVAFGLSWWNRWVRQGRTGQSWGKSVTGIRLVGERTGVPIGAGMAFVRDLAHVADGSVYIGYLWPLWDARRQTFADKICSTVVLDG</sequence>
<evidence type="ECO:0000313" key="9">
    <source>
        <dbReference type="EMBL" id="KGM11567.1"/>
    </source>
</evidence>
<dbReference type="OrthoDB" id="9793824at2"/>
<dbReference type="PANTHER" id="PTHR36115">
    <property type="entry name" value="PROLINE-RICH ANTIGEN HOMOLOG-RELATED"/>
    <property type="match status" value="1"/>
</dbReference>
<dbReference type="InterPro" id="IPR051791">
    <property type="entry name" value="Pra-immunoreactive"/>
</dbReference>
<evidence type="ECO:0000256" key="5">
    <source>
        <dbReference type="ARBA" id="ARBA00023136"/>
    </source>
</evidence>
<feature type="region of interest" description="Disordered" evidence="6">
    <location>
        <begin position="1"/>
        <end position="26"/>
    </location>
</feature>
<dbReference type="InterPro" id="IPR010432">
    <property type="entry name" value="RDD"/>
</dbReference>
<keyword evidence="3 7" id="KW-0812">Transmembrane</keyword>
<dbReference type="Proteomes" id="UP000029839">
    <property type="component" value="Unassembled WGS sequence"/>
</dbReference>
<dbReference type="Pfam" id="PF06271">
    <property type="entry name" value="RDD"/>
    <property type="match status" value="1"/>
</dbReference>
<feature type="domain" description="RDD" evidence="8">
    <location>
        <begin position="84"/>
        <end position="221"/>
    </location>
</feature>
<accession>A0A0A0BV29</accession>
<dbReference type="AlphaFoldDB" id="A0A0A0BV29"/>
<reference evidence="9 10" key="1">
    <citation type="submission" date="2013-08" db="EMBL/GenBank/DDBJ databases">
        <title>Genome sequencing of Cellulomonas carbonis T26.</title>
        <authorList>
            <person name="Chen F."/>
            <person name="Li Y."/>
            <person name="Wang G."/>
        </authorList>
    </citation>
    <scope>NUCLEOTIDE SEQUENCE [LARGE SCALE GENOMIC DNA]</scope>
    <source>
        <strain evidence="9 10">T26</strain>
    </source>
</reference>
<feature type="transmembrane region" description="Helical" evidence="7">
    <location>
        <begin position="131"/>
        <end position="151"/>
    </location>
</feature>
<keyword evidence="4 7" id="KW-1133">Transmembrane helix</keyword>
<comment type="subcellular location">
    <subcellularLocation>
        <location evidence="1">Cell membrane</location>
        <topology evidence="1">Multi-pass membrane protein</topology>
    </subcellularLocation>
</comment>
<proteinExistence type="predicted"/>
<evidence type="ECO:0000313" key="10">
    <source>
        <dbReference type="Proteomes" id="UP000029839"/>
    </source>
</evidence>
<dbReference type="PANTHER" id="PTHR36115:SF6">
    <property type="entry name" value="PROLINE-RICH ANTIGEN HOMOLOG"/>
    <property type="match status" value="1"/>
</dbReference>
<evidence type="ECO:0000256" key="1">
    <source>
        <dbReference type="ARBA" id="ARBA00004651"/>
    </source>
</evidence>
<evidence type="ECO:0000256" key="3">
    <source>
        <dbReference type="ARBA" id="ARBA00022692"/>
    </source>
</evidence>
<keyword evidence="2" id="KW-1003">Cell membrane</keyword>
<evidence type="ECO:0000259" key="8">
    <source>
        <dbReference type="Pfam" id="PF06271"/>
    </source>
</evidence>
<dbReference type="EMBL" id="AXCY01000018">
    <property type="protein sequence ID" value="KGM11567.1"/>
    <property type="molecule type" value="Genomic_DNA"/>
</dbReference>
<gene>
    <name evidence="9" type="ORF">N868_05410</name>
</gene>
<keyword evidence="5 7" id="KW-0472">Membrane</keyword>
<dbReference type="RefSeq" id="WP_052426015.1">
    <property type="nucleotide sequence ID" value="NZ_AXCY01000018.1"/>
</dbReference>
<feature type="transmembrane region" description="Helical" evidence="7">
    <location>
        <begin position="98"/>
        <end position="119"/>
    </location>
</feature>
<dbReference type="GO" id="GO:0005886">
    <property type="term" value="C:plasma membrane"/>
    <property type="evidence" value="ECO:0007669"/>
    <property type="project" value="UniProtKB-SubCell"/>
</dbReference>
<evidence type="ECO:0000256" key="6">
    <source>
        <dbReference type="SAM" id="MobiDB-lite"/>
    </source>
</evidence>
<organism evidence="9 10">
    <name type="scientific">Cellulomonas carbonis T26</name>
    <dbReference type="NCBI Taxonomy" id="947969"/>
    <lineage>
        <taxon>Bacteria</taxon>
        <taxon>Bacillati</taxon>
        <taxon>Actinomycetota</taxon>
        <taxon>Actinomycetes</taxon>
        <taxon>Micrococcales</taxon>
        <taxon>Cellulomonadaceae</taxon>
        <taxon>Cellulomonas</taxon>
    </lineage>
</organism>
<evidence type="ECO:0000256" key="7">
    <source>
        <dbReference type="SAM" id="Phobius"/>
    </source>
</evidence>
<protein>
    <recommendedName>
        <fullName evidence="8">RDD domain-containing protein</fullName>
    </recommendedName>
</protein>
<comment type="caution">
    <text evidence="9">The sequence shown here is derived from an EMBL/GenBank/DDBJ whole genome shotgun (WGS) entry which is preliminary data.</text>
</comment>
<evidence type="ECO:0000256" key="4">
    <source>
        <dbReference type="ARBA" id="ARBA00022989"/>
    </source>
</evidence>
<keyword evidence="10" id="KW-1185">Reference proteome</keyword>